<protein>
    <submittedName>
        <fullName evidence="1">Uncharacterized protein</fullName>
    </submittedName>
</protein>
<dbReference type="EMBL" id="JAQQAF010000006">
    <property type="protein sequence ID" value="KAJ8479618.1"/>
    <property type="molecule type" value="Genomic_DNA"/>
</dbReference>
<dbReference type="Proteomes" id="UP001222027">
    <property type="component" value="Unassembled WGS sequence"/>
</dbReference>
<dbReference type="PANTHER" id="PTHR35723">
    <property type="entry name" value="POLYPHOSPHATIDYLINOSITOL PHOSPHATASE"/>
    <property type="match status" value="1"/>
</dbReference>
<evidence type="ECO:0000313" key="2">
    <source>
        <dbReference type="Proteomes" id="UP001222027"/>
    </source>
</evidence>
<reference evidence="1 2" key="1">
    <citation type="submission" date="2022-12" db="EMBL/GenBank/DDBJ databases">
        <title>Chromosome-scale assembly of the Ensete ventricosum genome.</title>
        <authorList>
            <person name="Dussert Y."/>
            <person name="Stocks J."/>
            <person name="Wendawek A."/>
            <person name="Woldeyes F."/>
            <person name="Nichols R.A."/>
            <person name="Borrell J.S."/>
        </authorList>
    </citation>
    <scope>NUCLEOTIDE SEQUENCE [LARGE SCALE GENOMIC DNA]</scope>
    <source>
        <strain evidence="2">cv. Maze</strain>
        <tissue evidence="1">Seeds</tissue>
    </source>
</reference>
<accession>A0AAV8QRV5</accession>
<proteinExistence type="predicted"/>
<gene>
    <name evidence="1" type="ORF">OPV22_023345</name>
</gene>
<organism evidence="1 2">
    <name type="scientific">Ensete ventricosum</name>
    <name type="common">Abyssinian banana</name>
    <name type="synonym">Musa ensete</name>
    <dbReference type="NCBI Taxonomy" id="4639"/>
    <lineage>
        <taxon>Eukaryota</taxon>
        <taxon>Viridiplantae</taxon>
        <taxon>Streptophyta</taxon>
        <taxon>Embryophyta</taxon>
        <taxon>Tracheophyta</taxon>
        <taxon>Spermatophyta</taxon>
        <taxon>Magnoliopsida</taxon>
        <taxon>Liliopsida</taxon>
        <taxon>Zingiberales</taxon>
        <taxon>Musaceae</taxon>
        <taxon>Ensete</taxon>
    </lineage>
</organism>
<evidence type="ECO:0000313" key="1">
    <source>
        <dbReference type="EMBL" id="KAJ8479618.1"/>
    </source>
</evidence>
<keyword evidence="2" id="KW-1185">Reference proteome</keyword>
<comment type="caution">
    <text evidence="1">The sequence shown here is derived from an EMBL/GenBank/DDBJ whole genome shotgun (WGS) entry which is preliminary data.</text>
</comment>
<sequence length="274" mass="30533">MSILIPVSERARSCNPNSGDCYQKPCESISRCGSAESQNCIEVLRSHKFRIEVAPINQITSFSDLPAGQGLPDRLHCQGISSADFAIKTLAIRSSLFKFPPYVSPVTRLRAVNNIHSSSSQQNLQTRDGISFVTVYTIYNSSIRSDSSRMHDGSSELVTVANSSYRKAERSIAILNVFVDFIQNSAGLLHCLSRRKASRNIVVGSSRLEAPADGIYRAKIFLEEVLNVYSLKFMKASHMLGDKLALAWFEIPGDEVRHFQRLKEVIDVDVLEFL</sequence>
<dbReference type="AlphaFoldDB" id="A0AAV8QRV5"/>
<name>A0AAV8QRV5_ENSVE</name>